<dbReference type="InterPro" id="IPR005754">
    <property type="entry name" value="Sortase"/>
</dbReference>
<evidence type="ECO:0000256" key="2">
    <source>
        <dbReference type="PIRSR" id="PIRSR605754-1"/>
    </source>
</evidence>
<dbReference type="NCBIfam" id="NF033747">
    <property type="entry name" value="class_E_sortase"/>
    <property type="match status" value="1"/>
</dbReference>
<keyword evidence="1" id="KW-0378">Hydrolase</keyword>
<accession>A0A2K1SVQ6</accession>
<feature type="transmembrane region" description="Helical" evidence="4">
    <location>
        <begin position="268"/>
        <end position="290"/>
    </location>
</feature>
<evidence type="ECO:0000313" key="6">
    <source>
        <dbReference type="Proteomes" id="UP000236146"/>
    </source>
</evidence>
<dbReference type="AlphaFoldDB" id="A0A2K1SVQ6"/>
<dbReference type="InterPro" id="IPR023365">
    <property type="entry name" value="Sortase_dom-sf"/>
</dbReference>
<feature type="active site" description="Proton donor/acceptor" evidence="2">
    <location>
        <position position="143"/>
    </location>
</feature>
<evidence type="ECO:0000313" key="5">
    <source>
        <dbReference type="EMBL" id="PNS43627.1"/>
    </source>
</evidence>
<feature type="region of interest" description="Disordered" evidence="3">
    <location>
        <begin position="61"/>
        <end position="84"/>
    </location>
</feature>
<feature type="transmembrane region" description="Helical" evidence="4">
    <location>
        <begin position="20"/>
        <end position="44"/>
    </location>
</feature>
<dbReference type="GO" id="GO:0016787">
    <property type="term" value="F:hydrolase activity"/>
    <property type="evidence" value="ECO:0007669"/>
    <property type="project" value="UniProtKB-KW"/>
</dbReference>
<feature type="transmembrane region" description="Helical" evidence="4">
    <location>
        <begin position="326"/>
        <end position="345"/>
    </location>
</feature>
<proteinExistence type="predicted"/>
<feature type="active site" description="Acyl-thioester intermediate" evidence="2">
    <location>
        <position position="211"/>
    </location>
</feature>
<dbReference type="Gene3D" id="2.40.260.10">
    <property type="entry name" value="Sortase"/>
    <property type="match status" value="1"/>
</dbReference>
<sequence>MQSNQYGVVKKRTSPFWQAVNVLSEILIACAVICILYIVWQLWWTSAQSEHAQIAARSSVSWTNPDQGNKTKIAPKQSGEPPVEGKAKIGELFARVYIPRFGNQWERNLVEGSTLELLNRSGLCHYENTQLPGEMGNVGIAGHREGYGQPLGDVDKLKAGDPIIIRTKNYWYVYKYTSYKIVTPSHSEVIAPNPEHPGKDPVKRMVTLTTCEPRYSTPTHRWISYGEFDYWAKVSDGIPKELSTVDSNGKIRFINNEQQSLISHLDSLVMPIIVTVILYVLVFIASAVAWRWPLLRSIRAGLKPKPDFSIFGGIARIQPGILPMRILLQLLLYLMISMALLQWIFPWLSSTVPFLQSMSNYTPI</sequence>
<comment type="caution">
    <text evidence="5">The sequence shown here is derived from an EMBL/GenBank/DDBJ whole genome shotgun (WGS) entry which is preliminary data.</text>
</comment>
<dbReference type="SUPFAM" id="SSF63817">
    <property type="entry name" value="Sortase"/>
    <property type="match status" value="1"/>
</dbReference>
<dbReference type="NCBIfam" id="TIGR01076">
    <property type="entry name" value="sortase_fam"/>
    <property type="match status" value="1"/>
</dbReference>
<organism evidence="5 6">
    <name type="scientific">Gardnerella vaginalis</name>
    <dbReference type="NCBI Taxonomy" id="2702"/>
    <lineage>
        <taxon>Bacteria</taxon>
        <taxon>Bacillati</taxon>
        <taxon>Actinomycetota</taxon>
        <taxon>Actinomycetes</taxon>
        <taxon>Bifidobacteriales</taxon>
        <taxon>Bifidobacteriaceae</taxon>
        <taxon>Gardnerella</taxon>
    </lineage>
</organism>
<dbReference type="Proteomes" id="UP000236146">
    <property type="component" value="Unassembled WGS sequence"/>
</dbReference>
<keyword evidence="4" id="KW-0812">Transmembrane</keyword>
<evidence type="ECO:0000256" key="1">
    <source>
        <dbReference type="ARBA" id="ARBA00022801"/>
    </source>
</evidence>
<dbReference type="InterPro" id="IPR053465">
    <property type="entry name" value="Sortase_Class_E"/>
</dbReference>
<feature type="compositionally biased region" description="Polar residues" evidence="3">
    <location>
        <begin position="61"/>
        <end position="70"/>
    </location>
</feature>
<dbReference type="Pfam" id="PF04203">
    <property type="entry name" value="Sortase"/>
    <property type="match status" value="1"/>
</dbReference>
<evidence type="ECO:0000256" key="4">
    <source>
        <dbReference type="SAM" id="Phobius"/>
    </source>
</evidence>
<dbReference type="OrthoDB" id="5242879at2"/>
<reference evidence="5 6" key="1">
    <citation type="submission" date="2016-10" db="EMBL/GenBank/DDBJ databases">
        <authorList>
            <person name="Varghese N."/>
        </authorList>
    </citation>
    <scope>NUCLEOTIDE SEQUENCE [LARGE SCALE GENOMIC DNA]</scope>
    <source>
        <strain evidence="5 6">KA00225</strain>
    </source>
</reference>
<dbReference type="InterPro" id="IPR042003">
    <property type="entry name" value="Sortase_E"/>
</dbReference>
<dbReference type="CDD" id="cd05830">
    <property type="entry name" value="Sortase_E"/>
    <property type="match status" value="1"/>
</dbReference>
<protein>
    <submittedName>
        <fullName evidence="5">Class E sortase</fullName>
    </submittedName>
</protein>
<name>A0A2K1SVQ6_GARVA</name>
<keyword evidence="4" id="KW-1133">Transmembrane helix</keyword>
<gene>
    <name evidence="5" type="ORF">BFS05_01930</name>
</gene>
<dbReference type="EMBL" id="MNLH01000002">
    <property type="protein sequence ID" value="PNS43627.1"/>
    <property type="molecule type" value="Genomic_DNA"/>
</dbReference>
<evidence type="ECO:0000256" key="3">
    <source>
        <dbReference type="SAM" id="MobiDB-lite"/>
    </source>
</evidence>
<keyword evidence="4" id="KW-0472">Membrane</keyword>